<dbReference type="AlphaFoldDB" id="A0AA87IKD3"/>
<comment type="caution">
    <text evidence="2">The sequence shown here is derived from an EMBL/GenBank/DDBJ whole genome shotgun (WGS) entry which is preliminary data.</text>
</comment>
<dbReference type="CDD" id="cd02042">
    <property type="entry name" value="ParAB_family"/>
    <property type="match status" value="1"/>
</dbReference>
<dbReference type="PANTHER" id="PTHR13696">
    <property type="entry name" value="P-LOOP CONTAINING NUCLEOSIDE TRIPHOSPHATE HYDROLASE"/>
    <property type="match status" value="1"/>
</dbReference>
<dbReference type="Pfam" id="PF13614">
    <property type="entry name" value="AAA_31"/>
    <property type="match status" value="1"/>
</dbReference>
<dbReference type="Proteomes" id="UP000004725">
    <property type="component" value="Unassembled WGS sequence"/>
</dbReference>
<dbReference type="Gene3D" id="3.40.50.300">
    <property type="entry name" value="P-loop containing nucleotide triphosphate hydrolases"/>
    <property type="match status" value="1"/>
</dbReference>
<name>A0AA87IKD3_9BACL</name>
<proteinExistence type="predicted"/>
<organism evidence="2 3">
    <name type="scientific">Planococcus antarcticus DSM 14505</name>
    <dbReference type="NCBI Taxonomy" id="1185653"/>
    <lineage>
        <taxon>Bacteria</taxon>
        <taxon>Bacillati</taxon>
        <taxon>Bacillota</taxon>
        <taxon>Bacilli</taxon>
        <taxon>Bacillales</taxon>
        <taxon>Caryophanaceae</taxon>
        <taxon>Planococcus</taxon>
    </lineage>
</organism>
<dbReference type="RefSeq" id="WP_006830160.1">
    <property type="nucleotide sequence ID" value="NZ_AJYB01000030.1"/>
</dbReference>
<dbReference type="InterPro" id="IPR050678">
    <property type="entry name" value="DNA_Partitioning_ATPase"/>
</dbReference>
<gene>
    <name evidence="2" type="ORF">A1A1_10896</name>
</gene>
<sequence length="284" mass="31989">MANSGTVVTFGNFKGGTGKTTNSTMIAYCLAKMGYKVLLSDQDPQANATSLYLRTKAHLEKDITSFEKTLMSAIRSEDLSVIVTPIKENLYLLPSFSDFSLYPMFLEQKFPSVVDRVQFFSSLIEPLKKDFDFIFIDVPPTFSIITDSALYASQHVVVVLQTQERSLQGAEAFTNYLQTLIDNYDADLDILGILPVLLKNQAAVDLQTLEGAKEIFGEHNLFQGVVKNMERLKRFDITGITEDDMHDRNVISNYMKVTNEFLERLRAVTEPEDFPVPQVVNPDV</sequence>
<evidence type="ECO:0000259" key="1">
    <source>
        <dbReference type="Pfam" id="PF13614"/>
    </source>
</evidence>
<evidence type="ECO:0000313" key="3">
    <source>
        <dbReference type="Proteomes" id="UP000004725"/>
    </source>
</evidence>
<protein>
    <recommendedName>
        <fullName evidence="1">AAA domain-containing protein</fullName>
    </recommendedName>
</protein>
<dbReference type="SUPFAM" id="SSF52540">
    <property type="entry name" value="P-loop containing nucleoside triphosphate hydrolases"/>
    <property type="match status" value="1"/>
</dbReference>
<dbReference type="PANTHER" id="PTHR13696:SF99">
    <property type="entry name" value="COBYRINIC ACID AC-DIAMIDE SYNTHASE"/>
    <property type="match status" value="1"/>
</dbReference>
<reference evidence="2 3" key="1">
    <citation type="journal article" date="2012" name="J. Bacteriol.">
        <title>Genome Sequence of the Antarctic Psychrophile Bacterium Planococcus antarcticus DSM 14505.</title>
        <authorList>
            <person name="Margolles A."/>
            <person name="Gueimonde M."/>
            <person name="Sanchez B."/>
        </authorList>
    </citation>
    <scope>NUCLEOTIDE SEQUENCE [LARGE SCALE GENOMIC DNA]</scope>
    <source>
        <strain evidence="2 3">DSM 14505</strain>
    </source>
</reference>
<dbReference type="InterPro" id="IPR025669">
    <property type="entry name" value="AAA_dom"/>
</dbReference>
<evidence type="ECO:0000313" key="2">
    <source>
        <dbReference type="EMBL" id="EIM06453.1"/>
    </source>
</evidence>
<dbReference type="InterPro" id="IPR027417">
    <property type="entry name" value="P-loop_NTPase"/>
</dbReference>
<dbReference type="EMBL" id="AJYB01000030">
    <property type="protein sequence ID" value="EIM06453.1"/>
    <property type="molecule type" value="Genomic_DNA"/>
</dbReference>
<feature type="domain" description="AAA" evidence="1">
    <location>
        <begin position="6"/>
        <end position="190"/>
    </location>
</feature>
<accession>A0AA87IKD3</accession>